<dbReference type="GO" id="GO:0005886">
    <property type="term" value="C:plasma membrane"/>
    <property type="evidence" value="ECO:0007669"/>
    <property type="project" value="UniProtKB-SubCell"/>
</dbReference>
<keyword evidence="16" id="KW-1185">Reference proteome</keyword>
<proteinExistence type="inferred from homology"/>
<keyword evidence="13" id="KW-1006">Bacterial flagellum protein export</keyword>
<keyword evidence="7 14" id="KW-0812">Transmembrane</keyword>
<evidence type="ECO:0000256" key="4">
    <source>
        <dbReference type="ARBA" id="ARBA00021714"/>
    </source>
</evidence>
<keyword evidence="15" id="KW-0966">Cell projection</keyword>
<evidence type="ECO:0000256" key="10">
    <source>
        <dbReference type="ARBA" id="ARBA00022989"/>
    </source>
</evidence>
<gene>
    <name evidence="15" type="ordered locus">COPRO5265_0333</name>
</gene>
<dbReference type="PROSITE" id="PS01061">
    <property type="entry name" value="FLIP_2"/>
    <property type="match status" value="1"/>
</dbReference>
<feature type="transmembrane region" description="Helical" evidence="14">
    <location>
        <begin position="35"/>
        <end position="52"/>
    </location>
</feature>
<evidence type="ECO:0000313" key="15">
    <source>
        <dbReference type="EMBL" id="ACI17325.1"/>
    </source>
</evidence>
<keyword evidence="9" id="KW-0653">Protein transport</keyword>
<dbReference type="PRINTS" id="PR00951">
    <property type="entry name" value="FLGBIOSNFLIP"/>
</dbReference>
<dbReference type="InterPro" id="IPR005838">
    <property type="entry name" value="T3SS_IM_P"/>
</dbReference>
<dbReference type="GO" id="GO:0009425">
    <property type="term" value="C:bacterial-type flagellum basal body"/>
    <property type="evidence" value="ECO:0007669"/>
    <property type="project" value="UniProtKB-SubCell"/>
</dbReference>
<evidence type="ECO:0000256" key="1">
    <source>
        <dbReference type="ARBA" id="ARBA00004117"/>
    </source>
</evidence>
<evidence type="ECO:0000256" key="7">
    <source>
        <dbReference type="ARBA" id="ARBA00022692"/>
    </source>
</evidence>
<feature type="transmembrane region" description="Helical" evidence="14">
    <location>
        <begin position="161"/>
        <end position="185"/>
    </location>
</feature>
<dbReference type="STRING" id="309798.COPRO5265_0333"/>
<keyword evidence="15" id="KW-0969">Cilium</keyword>
<reference evidence="15 16" key="2">
    <citation type="journal article" date="2014" name="Genome Announc.">
        <title>Complete Genome Sequence of Coprothermobacter proteolyticus DSM 5265.</title>
        <authorList>
            <person name="Alexiev A."/>
            <person name="Coil D.A."/>
            <person name="Badger J.H."/>
            <person name="Enticknap J."/>
            <person name="Ward N."/>
            <person name="Robb F.T."/>
            <person name="Eisen J.A."/>
        </authorList>
    </citation>
    <scope>NUCLEOTIDE SEQUENCE [LARGE SCALE GENOMIC DNA]</scope>
    <source>
        <strain evidence="16">ATCC 35245 / DSM 5265 / OCM 4 / BT</strain>
    </source>
</reference>
<comment type="similarity">
    <text evidence="3">Belongs to the FliP/MopC/SpaP family.</text>
</comment>
<keyword evidence="10 14" id="KW-1133">Transmembrane helix</keyword>
<evidence type="ECO:0000256" key="14">
    <source>
        <dbReference type="SAM" id="Phobius"/>
    </source>
</evidence>
<dbReference type="PRINTS" id="PR01302">
    <property type="entry name" value="TYPE3IMPPROT"/>
</dbReference>
<evidence type="ECO:0000256" key="13">
    <source>
        <dbReference type="ARBA" id="ARBA00023225"/>
    </source>
</evidence>
<feature type="transmembrane region" description="Helical" evidence="14">
    <location>
        <begin position="197"/>
        <end position="217"/>
    </location>
</feature>
<dbReference type="PANTHER" id="PTHR30587">
    <property type="entry name" value="FLAGELLAR BIOSYNTHETIC PROTEIN FLIP"/>
    <property type="match status" value="1"/>
</dbReference>
<evidence type="ECO:0000256" key="11">
    <source>
        <dbReference type="ARBA" id="ARBA00023136"/>
    </source>
</evidence>
<evidence type="ECO:0000256" key="9">
    <source>
        <dbReference type="ARBA" id="ARBA00022927"/>
    </source>
</evidence>
<protein>
    <recommendedName>
        <fullName evidence="4">Flagellar biosynthetic protein FliP</fullName>
    </recommendedName>
</protein>
<dbReference type="AlphaFoldDB" id="B5Y7F3"/>
<keyword evidence="15" id="KW-0282">Flagellum</keyword>
<keyword evidence="8" id="KW-1005">Bacterial flagellum biogenesis</keyword>
<evidence type="ECO:0000256" key="6">
    <source>
        <dbReference type="ARBA" id="ARBA00022475"/>
    </source>
</evidence>
<comment type="subcellular location">
    <subcellularLocation>
        <location evidence="1">Bacterial flagellum basal body</location>
    </subcellularLocation>
    <subcellularLocation>
        <location evidence="2">Cell membrane</location>
        <topology evidence="2">Multi-pass membrane protein</topology>
    </subcellularLocation>
</comment>
<reference evidence="16" key="1">
    <citation type="submission" date="2008-08" db="EMBL/GenBank/DDBJ databases">
        <title>The complete genome sequence of Coprothermobacter proteolyticus strain ATCC 5245 / DSM 5265 / BT.</title>
        <authorList>
            <person name="Dodson R.J."/>
            <person name="Durkin A.S."/>
            <person name="Wu M."/>
            <person name="Eisen J."/>
            <person name="Sutton G."/>
        </authorList>
    </citation>
    <scope>NUCLEOTIDE SEQUENCE [LARGE SCALE GENOMIC DNA]</scope>
    <source>
        <strain evidence="16">ATCC 35245 / DSM 5265 / OCM 4 / BT</strain>
    </source>
</reference>
<evidence type="ECO:0000256" key="12">
    <source>
        <dbReference type="ARBA" id="ARBA00023143"/>
    </source>
</evidence>
<evidence type="ECO:0000256" key="3">
    <source>
        <dbReference type="ARBA" id="ARBA00006257"/>
    </source>
</evidence>
<accession>B5Y7F3</accession>
<dbReference type="GO" id="GO:0009306">
    <property type="term" value="P:protein secretion"/>
    <property type="evidence" value="ECO:0007669"/>
    <property type="project" value="InterPro"/>
</dbReference>
<keyword evidence="5" id="KW-0813">Transport</keyword>
<evidence type="ECO:0000256" key="8">
    <source>
        <dbReference type="ARBA" id="ARBA00022795"/>
    </source>
</evidence>
<dbReference type="KEGG" id="cpo:COPRO5265_0333"/>
<dbReference type="PANTHER" id="PTHR30587:SF0">
    <property type="entry name" value="FLAGELLAR BIOSYNTHETIC PROTEIN FLIP"/>
    <property type="match status" value="1"/>
</dbReference>
<dbReference type="EMBL" id="CP001145">
    <property type="protein sequence ID" value="ACI17325.1"/>
    <property type="molecule type" value="Genomic_DNA"/>
</dbReference>
<organism evidence="15 16">
    <name type="scientific">Coprothermobacter proteolyticus (strain ATCC 35245 / DSM 5265 / OCM 4 / BT)</name>
    <dbReference type="NCBI Taxonomy" id="309798"/>
    <lineage>
        <taxon>Bacteria</taxon>
        <taxon>Pseudomonadati</taxon>
        <taxon>Coprothermobacterota</taxon>
        <taxon>Coprothermobacteria</taxon>
        <taxon>Coprothermobacterales</taxon>
        <taxon>Coprothermobacteraceae</taxon>
        <taxon>Coprothermobacter</taxon>
    </lineage>
</organism>
<feature type="transmembrane region" description="Helical" evidence="14">
    <location>
        <begin position="7"/>
        <end position="29"/>
    </location>
</feature>
<dbReference type="InterPro" id="IPR005837">
    <property type="entry name" value="FliP"/>
</dbReference>
<dbReference type="RefSeq" id="WP_012543977.1">
    <property type="nucleotide sequence ID" value="NC_011295.1"/>
</dbReference>
<sequence length="218" mass="23994">MQTATPLISINLGSGGLSMVQLIVLLTVFTLAPSFIMFFTSFLRILVVFAFMRSALGLQQFPPAQVFTALALILTFLIMGPVFSQVYQQAWVPYSQGQMDFQQFLSAAEKPVGDWMLKQVKPEELNTMASISGTDPKNPNFTTLASAFMVSELKTAFTMGLLLYLPFIALDVIIASVLMSLGMFMIPPAMISLPLKILLFVAANGWDTVIMGLVRSFR</sequence>
<dbReference type="eggNOG" id="COG1338">
    <property type="taxonomic scope" value="Bacteria"/>
</dbReference>
<dbReference type="Proteomes" id="UP000001732">
    <property type="component" value="Chromosome"/>
</dbReference>
<evidence type="ECO:0000256" key="2">
    <source>
        <dbReference type="ARBA" id="ARBA00004651"/>
    </source>
</evidence>
<evidence type="ECO:0000313" key="16">
    <source>
        <dbReference type="Proteomes" id="UP000001732"/>
    </source>
</evidence>
<evidence type="ECO:0000256" key="5">
    <source>
        <dbReference type="ARBA" id="ARBA00022448"/>
    </source>
</evidence>
<keyword evidence="11 14" id="KW-0472">Membrane</keyword>
<keyword evidence="12" id="KW-0975">Bacterial flagellum</keyword>
<dbReference type="GO" id="GO:0044781">
    <property type="term" value="P:bacterial-type flagellum organization"/>
    <property type="evidence" value="ECO:0007669"/>
    <property type="project" value="UniProtKB-KW"/>
</dbReference>
<feature type="transmembrane region" description="Helical" evidence="14">
    <location>
        <begin position="64"/>
        <end position="83"/>
    </location>
</feature>
<name>B5Y7F3_COPPD</name>
<dbReference type="Pfam" id="PF00813">
    <property type="entry name" value="FliP"/>
    <property type="match status" value="1"/>
</dbReference>
<keyword evidence="6" id="KW-1003">Cell membrane</keyword>